<dbReference type="AlphaFoldDB" id="A0A8K0DUU4"/>
<evidence type="ECO:0000313" key="14">
    <source>
        <dbReference type="EMBL" id="KAF3437912.1"/>
    </source>
</evidence>
<comment type="catalytic activity">
    <reaction evidence="11">
        <text>(1,4-alpha-D-galacturonosyl)n+m + H2O = (1,4-alpha-D-galacturonosyl)n + (1,4-alpha-D-galacturonosyl)m.</text>
        <dbReference type="EC" id="3.2.1.15"/>
    </reaction>
</comment>
<evidence type="ECO:0000256" key="13">
    <source>
        <dbReference type="RuleBase" id="RU361169"/>
    </source>
</evidence>
<keyword evidence="8 13" id="KW-0378">Hydrolase</keyword>
<dbReference type="FunFam" id="2.160.20.10:FF:000032">
    <property type="entry name" value="Pectin lyase-like superfamily protein"/>
    <property type="match status" value="1"/>
</dbReference>
<evidence type="ECO:0000313" key="15">
    <source>
        <dbReference type="Proteomes" id="UP000796880"/>
    </source>
</evidence>
<dbReference type="Proteomes" id="UP000796880">
    <property type="component" value="Unassembled WGS sequence"/>
</dbReference>
<organism evidence="14 15">
    <name type="scientific">Rhamnella rubrinervis</name>
    <dbReference type="NCBI Taxonomy" id="2594499"/>
    <lineage>
        <taxon>Eukaryota</taxon>
        <taxon>Viridiplantae</taxon>
        <taxon>Streptophyta</taxon>
        <taxon>Embryophyta</taxon>
        <taxon>Tracheophyta</taxon>
        <taxon>Spermatophyta</taxon>
        <taxon>Magnoliopsida</taxon>
        <taxon>eudicotyledons</taxon>
        <taxon>Gunneridae</taxon>
        <taxon>Pentapetalae</taxon>
        <taxon>rosids</taxon>
        <taxon>fabids</taxon>
        <taxon>Rosales</taxon>
        <taxon>Rhamnaceae</taxon>
        <taxon>rhamnoid group</taxon>
        <taxon>Rhamneae</taxon>
        <taxon>Rhamnella</taxon>
    </lineage>
</organism>
<dbReference type="SUPFAM" id="SSF51126">
    <property type="entry name" value="Pectin lyase-like"/>
    <property type="match status" value="3"/>
</dbReference>
<dbReference type="InterPro" id="IPR011050">
    <property type="entry name" value="Pectin_lyase_fold/virulence"/>
</dbReference>
<reference evidence="14" key="1">
    <citation type="submission" date="2020-03" db="EMBL/GenBank/DDBJ databases">
        <title>A high-quality chromosome-level genome assembly of a woody plant with both climbing and erect habits, Rhamnella rubrinervis.</title>
        <authorList>
            <person name="Lu Z."/>
            <person name="Yang Y."/>
            <person name="Zhu X."/>
            <person name="Sun Y."/>
        </authorList>
    </citation>
    <scope>NUCLEOTIDE SEQUENCE</scope>
    <source>
        <strain evidence="14">BYM</strain>
        <tissue evidence="14">Leaf</tissue>
    </source>
</reference>
<dbReference type="SMART" id="SM00710">
    <property type="entry name" value="PbH1"/>
    <property type="match status" value="9"/>
</dbReference>
<evidence type="ECO:0000256" key="9">
    <source>
        <dbReference type="ARBA" id="ARBA00023295"/>
    </source>
</evidence>
<keyword evidence="10" id="KW-0961">Cell wall biogenesis/degradation</keyword>
<dbReference type="PANTHER" id="PTHR31375">
    <property type="match status" value="1"/>
</dbReference>
<evidence type="ECO:0000256" key="1">
    <source>
        <dbReference type="ARBA" id="ARBA00004191"/>
    </source>
</evidence>
<dbReference type="GO" id="GO:0005975">
    <property type="term" value="P:carbohydrate metabolic process"/>
    <property type="evidence" value="ECO:0007669"/>
    <property type="project" value="InterPro"/>
</dbReference>
<keyword evidence="5" id="KW-0964">Secreted</keyword>
<keyword evidence="6" id="KW-0732">Signal</keyword>
<dbReference type="GO" id="GO:0071555">
    <property type="term" value="P:cell wall organization"/>
    <property type="evidence" value="ECO:0007669"/>
    <property type="project" value="UniProtKB-KW"/>
</dbReference>
<keyword evidence="7" id="KW-0677">Repeat</keyword>
<dbReference type="OrthoDB" id="1193988at2759"/>
<evidence type="ECO:0000256" key="4">
    <source>
        <dbReference type="ARBA" id="ARBA00022512"/>
    </source>
</evidence>
<evidence type="ECO:0000256" key="8">
    <source>
        <dbReference type="ARBA" id="ARBA00022801"/>
    </source>
</evidence>
<accession>A0A8K0DUU4</accession>
<dbReference type="GO" id="GO:0004650">
    <property type="term" value="F:polygalacturonase activity"/>
    <property type="evidence" value="ECO:0007669"/>
    <property type="project" value="UniProtKB-EC"/>
</dbReference>
<comment type="caution">
    <text evidence="14">The sequence shown here is derived from an EMBL/GenBank/DDBJ whole genome shotgun (WGS) entry which is preliminary data.</text>
</comment>
<dbReference type="PROSITE" id="PS00502">
    <property type="entry name" value="POLYGALACTURONASE"/>
    <property type="match status" value="2"/>
</dbReference>
<evidence type="ECO:0000256" key="3">
    <source>
        <dbReference type="ARBA" id="ARBA00012736"/>
    </source>
</evidence>
<comment type="similarity">
    <text evidence="2 13">Belongs to the glycosyl hydrolase 28 family.</text>
</comment>
<keyword evidence="4" id="KW-0134">Cell wall</keyword>
<feature type="active site" evidence="12">
    <location>
        <position position="744"/>
    </location>
</feature>
<sequence>MNYLKMIIFIPVVLVVVIFLASSSSLSSSFSPDLLVRQALLFVIISPANSPLQIYNVDDFGAKGDGITDDSEAFKEAWKSACSSELDRVVLLVPDSKQYLLKPIKFSGPCKSQHFTVKIKGTIKASENQSDYKRYWVLFQKVQNFRVEGGGAFNGNGRIWWQNSCKVNKSLAVGFIGCKNLRVANLKFWNAQRMHLTFLKCVNVEALNLTLTAPADSPNTDGIHVTGTHNLHINNCVISTGDDCISIVRMSKNIRATNITCGPGHGISIGSLGAKNKEDKVSNVFVNGAIFSGTTNGVRIKTWQGGSGYAKNIRFENIRMRNVSNPIIIDQHYCDQKEPCQEQVSAVHIKNVVYSNIKGTSNSEVALRFDCSNHFPCEILLDDGGYGYARNICFENITMNKVKNPIIIDQNYCDQNKPCGEQQIRYGRSAIKGCGVQKYKRHKQVGDCNQIRLQQALSMPRGSLRDVVLEAAPDDDHHHGRDDEVEAPCLWCHISHQRQIKVQRMKMAEKLMTNEVRFGFTFVSPAANSLLQIYNVDDFGAKGDGITDDSEAFKEAWETACSSELDRVVLLVPDSKQYLLKPIKFSGPCESQHLTVKIKGTIKASENQSDYKRHWLLFQKIHNFRVEGGGAFNGNGRIWWQNSCKVNKSLAVGFIGCKNLRVANLKFWNAQRMHLTFRKCVNVEALNLTLTAPADSPNTDGIHVTATHNLHINNCLISTGDDCISIVSMSKNIRATNITCGPGHGISIGSLGARNKEDKVSNVFVNGAIFSGTTNGVRIKTWQGGSGYAKNIRFENIRMRNVRNPIIIDQHYCDQKEPCQEQEEQGEG</sequence>
<dbReference type="Pfam" id="PF00295">
    <property type="entry name" value="Glyco_hydro_28"/>
    <property type="match status" value="3"/>
</dbReference>
<keyword evidence="15" id="KW-1185">Reference proteome</keyword>
<dbReference type="InterPro" id="IPR000743">
    <property type="entry name" value="Glyco_hydro_28"/>
</dbReference>
<evidence type="ECO:0000256" key="10">
    <source>
        <dbReference type="ARBA" id="ARBA00023316"/>
    </source>
</evidence>
<evidence type="ECO:0000256" key="7">
    <source>
        <dbReference type="ARBA" id="ARBA00022737"/>
    </source>
</evidence>
<keyword evidence="9 13" id="KW-0326">Glycosidase</keyword>
<gene>
    <name evidence="14" type="ORF">FNV43_RR20668</name>
</gene>
<comment type="subcellular location">
    <subcellularLocation>
        <location evidence="1">Secreted</location>
        <location evidence="1">Cell wall</location>
    </subcellularLocation>
</comment>
<name>A0A8K0DUU4_9ROSA</name>
<dbReference type="Gene3D" id="2.160.20.10">
    <property type="entry name" value="Single-stranded right-handed beta-helix, Pectin lyase-like"/>
    <property type="match status" value="3"/>
</dbReference>
<proteinExistence type="inferred from homology"/>
<dbReference type="EMBL" id="VOIH02000009">
    <property type="protein sequence ID" value="KAF3437912.1"/>
    <property type="molecule type" value="Genomic_DNA"/>
</dbReference>
<evidence type="ECO:0000256" key="11">
    <source>
        <dbReference type="ARBA" id="ARBA00034074"/>
    </source>
</evidence>
<dbReference type="EC" id="3.2.1.15" evidence="3"/>
<dbReference type="InterPro" id="IPR012334">
    <property type="entry name" value="Pectin_lyas_fold"/>
</dbReference>
<evidence type="ECO:0000256" key="12">
    <source>
        <dbReference type="PROSITE-ProRule" id="PRU10052"/>
    </source>
</evidence>
<evidence type="ECO:0000256" key="2">
    <source>
        <dbReference type="ARBA" id="ARBA00008834"/>
    </source>
</evidence>
<evidence type="ECO:0000256" key="5">
    <source>
        <dbReference type="ARBA" id="ARBA00022525"/>
    </source>
</evidence>
<evidence type="ECO:0000256" key="6">
    <source>
        <dbReference type="ARBA" id="ARBA00022729"/>
    </source>
</evidence>
<feature type="active site" evidence="12">
    <location>
        <position position="265"/>
    </location>
</feature>
<protein>
    <recommendedName>
        <fullName evidence="3">endo-polygalacturonase</fullName>
        <ecNumber evidence="3">3.2.1.15</ecNumber>
    </recommendedName>
</protein>
<dbReference type="InterPro" id="IPR006626">
    <property type="entry name" value="PbH1"/>
</dbReference>